<name>A0ABU9XR65_9SPHN</name>
<protein>
    <submittedName>
        <fullName evidence="1">Uncharacterized protein</fullName>
    </submittedName>
</protein>
<accession>A0ABU9XR65</accession>
<keyword evidence="2" id="KW-1185">Reference proteome</keyword>
<dbReference type="RefSeq" id="WP_345864111.1">
    <property type="nucleotide sequence ID" value="NZ_JBDIMF010000002.1"/>
</dbReference>
<sequence>MIVILCGPRIAVLAAMTILVGAADRPSTRYRQDRFTKRLVDRG</sequence>
<evidence type="ECO:0000313" key="2">
    <source>
        <dbReference type="Proteomes" id="UP001404104"/>
    </source>
</evidence>
<proteinExistence type="predicted"/>
<dbReference type="Proteomes" id="UP001404104">
    <property type="component" value="Unassembled WGS sequence"/>
</dbReference>
<comment type="caution">
    <text evidence="1">The sequence shown here is derived from an EMBL/GenBank/DDBJ whole genome shotgun (WGS) entry which is preliminary data.</text>
</comment>
<evidence type="ECO:0000313" key="1">
    <source>
        <dbReference type="EMBL" id="MEN2786320.1"/>
    </source>
</evidence>
<organism evidence="1 2">
    <name type="scientific">Sphingomonas qilianensis</name>
    <dbReference type="NCBI Taxonomy" id="1736690"/>
    <lineage>
        <taxon>Bacteria</taxon>
        <taxon>Pseudomonadati</taxon>
        <taxon>Pseudomonadota</taxon>
        <taxon>Alphaproteobacteria</taxon>
        <taxon>Sphingomonadales</taxon>
        <taxon>Sphingomonadaceae</taxon>
        <taxon>Sphingomonas</taxon>
    </lineage>
</organism>
<gene>
    <name evidence="1" type="ORF">ABC969_07800</name>
</gene>
<reference evidence="1 2" key="1">
    <citation type="submission" date="2024-05" db="EMBL/GenBank/DDBJ databases">
        <authorList>
            <person name="Liu Q."/>
            <person name="Xin Y.-H."/>
        </authorList>
    </citation>
    <scope>NUCLEOTIDE SEQUENCE [LARGE SCALE GENOMIC DNA]</scope>
    <source>
        <strain evidence="1 2">CGMCC 1.15349</strain>
    </source>
</reference>
<dbReference type="EMBL" id="JBDIMF010000002">
    <property type="protein sequence ID" value="MEN2786320.1"/>
    <property type="molecule type" value="Genomic_DNA"/>
</dbReference>